<evidence type="ECO:0000313" key="1">
    <source>
        <dbReference type="EMBL" id="OEJ21199.1"/>
    </source>
</evidence>
<dbReference type="EMBL" id="MEHJ01000002">
    <property type="protein sequence ID" value="OEJ21199.1"/>
    <property type="molecule type" value="Genomic_DNA"/>
</dbReference>
<keyword evidence="2" id="KW-1185">Reference proteome</keyword>
<evidence type="ECO:0000313" key="2">
    <source>
        <dbReference type="Proteomes" id="UP000095759"/>
    </source>
</evidence>
<organism evidence="1 2">
    <name type="scientific">Streptomyces agglomeratus</name>
    <dbReference type="NCBI Taxonomy" id="285458"/>
    <lineage>
        <taxon>Bacteria</taxon>
        <taxon>Bacillati</taxon>
        <taxon>Actinomycetota</taxon>
        <taxon>Actinomycetes</taxon>
        <taxon>Kitasatosporales</taxon>
        <taxon>Streptomycetaceae</taxon>
        <taxon>Streptomyces</taxon>
    </lineage>
</organism>
<dbReference type="AlphaFoldDB" id="A0A1E5NY59"/>
<sequence>MLWPVGEPWPVRKRHITVASKVSVKTMKCIRPLVLIADIAFTENRLPVRRTIGVRPFSPQVRPVT</sequence>
<gene>
    <name evidence="1" type="ORF">AS594_36770</name>
</gene>
<proteinExistence type="predicted"/>
<comment type="caution">
    <text evidence="1">The sequence shown here is derived from an EMBL/GenBank/DDBJ whole genome shotgun (WGS) entry which is preliminary data.</text>
</comment>
<reference evidence="1 2" key="1">
    <citation type="submission" date="2016-08" db="EMBL/GenBank/DDBJ databases">
        <title>Complete genome sequence of Streptomyces agglomeratus strain 6-3-2, a novel anti-MRSA actinomycete isolated from Wuli of Tebit, China.</title>
        <authorList>
            <person name="Chen X."/>
        </authorList>
    </citation>
    <scope>NUCLEOTIDE SEQUENCE [LARGE SCALE GENOMIC DNA]</scope>
    <source>
        <strain evidence="1 2">6-3-2</strain>
    </source>
</reference>
<dbReference type="Proteomes" id="UP000095759">
    <property type="component" value="Unassembled WGS sequence"/>
</dbReference>
<name>A0A1E5NY59_9ACTN</name>
<accession>A0A1E5NY59</accession>
<protein>
    <submittedName>
        <fullName evidence="1">Uncharacterized protein</fullName>
    </submittedName>
</protein>